<evidence type="ECO:0000313" key="3">
    <source>
        <dbReference type="Proteomes" id="UP000675881"/>
    </source>
</evidence>
<dbReference type="PROSITE" id="PS50197">
    <property type="entry name" value="BEACH"/>
    <property type="match status" value="1"/>
</dbReference>
<dbReference type="InterPro" id="IPR000409">
    <property type="entry name" value="BEACH_dom"/>
</dbReference>
<reference evidence="2" key="1">
    <citation type="submission" date="2021-02" db="EMBL/GenBank/DDBJ databases">
        <authorList>
            <person name="Bekaert M."/>
        </authorList>
    </citation>
    <scope>NUCLEOTIDE SEQUENCE</scope>
    <source>
        <strain evidence="2">IoA-00</strain>
    </source>
</reference>
<keyword evidence="3" id="KW-1185">Reference proteome</keyword>
<dbReference type="SUPFAM" id="SSF50978">
    <property type="entry name" value="WD40 repeat-like"/>
    <property type="match status" value="1"/>
</dbReference>
<sequence>MKDFIATKIPSCYRRDDGIVLVNRIWWQEGDLNKDFVEMKSKTNDEIECYLREAQTPSNDWILLNFENYSRSSKEVIPLPDLKYYPEESLAFPDHLRYVHNRINRDNWKKIYNYRSGQNMSPSSLEKRHPLSQDLVLFTILKRLYAPVVINHSNDIRYNNGSNDPFFSSAHRLIITNDEFILFQPYKRYNLYSVFNFSNSILTPLRTLFILQGLMVICLSTGDLRLKDIVMDSTFRIDIRSSIDANLIPSPQRTYVTSKSKELTKLSKPLNTALNEWMKGKISNFEYLMILNNLCGRNRHNPNYYPILPWVRDFTSPTGGWRDLTKSKFRLNKGDQQLDLTYNCLLNEAPLEEESFSSKKQIRAPHHVSDLLSEITYYVYRARVTSKTVLCKYVRSRWVPHEYPSSIQRLQEWTPDECIPEFYTAPGLFKSVHDDLEDLELPPWTSSPEEFIEWHMESLESSYVSERLHHWIDLTFGYKLTGSAAVRAKNVCLHLADEHTDLRDSGLKSSTDGYFFLSFNNYNQGGEYSPDDPLKVDDLSCRKKIQLPNDYDPIAALTEIESNFAFSAKSYVRALDSDNSKALPAQVPAEESLSLLQHRRNVRDMQNLGVLILELFCYKKFSCLGQSPSLESRYSIAKYIIKNELNYIPLNIRNAVVTLLNHGKFNLNESDIYPTVNQSYGSPSPSAKQLLIPFISSELPFSPHFKIFTETSENISIIDEFIAQNQVQCVSNIDDIHQIKVKLVASNIIPLLDQLKKEELDIFLPTIQKLFKDSNTTILSSWYLFDPLGKALGPSESMKNFLEPLINIFESSSHTSKHLKLYHRTLLLSLVLRLGTKNFLEYFISYVIEAVGGYKDFRHNDFKKRLQENWKDIEEEGIGGSVPGGLDKEESVEGEMFAIDIIANRSCSDDGSERGDEEKYEVPIYSEEELRVPSNYNLDDVLKEYENDDGSEVLDDTKEGNISQVASESIVWLAHRLGPVLSARYLTRNLLKMLNLCFMGPECAERVSFNDRKSRISNFKTKGDSNAENVLDSLGAIADLYGEQMILLQYIPYAKDLIENCKTRLNSNMEGGVLGVMALIHYIIPFLSDSVIMSELQDTLLTCVLFPALQLLTSKLILFPGGIEVRRLLAFRILDVIYLIGLRIGEEMSRGHLTPLCTSFFSSFEKNSKSHSPANLKDIATEELDYVMTPEVAYTGYVGFYHLMGKVHLDSNVYNIEFIKSLCYSVQNYLMLKPINFTHLRIPSCVQLSEESDSPASLGNKLSTYVGEFDSRMNDFVRSMITRESPNTSRHLRGNWLAYWEHELGRPENKFTLKQIRLQGFNGHSAPVKSLHVLDNENSFLSGSRDKTVKVWSLRSQNDETSLVVPQWTYTLHKKSVFSVTYLENNSYVASCDSTIHIWDPFVGSSIHQFNGIQNVASVLNLPSPSTTLLAATLDSLIHLVDVRSKVTTDLKVCVGSSGLIKCMCIQSDGYTATIGHSSGYISNLDLRTGKIRHTRKGHDGEILVLAPLNSGSKFVSTSLDQSVNVWDKDVKLQGTLPGPQEPIHCICTSFQGDTEDIITGSTANRIGVRHGTSPDSPFISNKLKSDIIKGNLTSLKFLSMNRLLLLGTDTGSIQLIC</sequence>
<keyword evidence="1" id="KW-0853">WD repeat</keyword>
<dbReference type="PANTHER" id="PTHR44662">
    <property type="entry name" value="WD REPEAT-CONTAINING PROTEIN 81"/>
    <property type="match status" value="1"/>
</dbReference>
<dbReference type="Pfam" id="PF02138">
    <property type="entry name" value="Beach"/>
    <property type="match status" value="1"/>
</dbReference>
<dbReference type="GO" id="GO:0035014">
    <property type="term" value="F:phosphatidylinositol 3-kinase regulator activity"/>
    <property type="evidence" value="ECO:0007669"/>
    <property type="project" value="TreeGrafter"/>
</dbReference>
<dbReference type="OrthoDB" id="29306at2759"/>
<dbReference type="InterPro" id="IPR001680">
    <property type="entry name" value="WD40_rpt"/>
</dbReference>
<dbReference type="GO" id="GO:0005739">
    <property type="term" value="C:mitochondrion"/>
    <property type="evidence" value="ECO:0007669"/>
    <property type="project" value="TreeGrafter"/>
</dbReference>
<name>A0A7R8CCD1_LEPSM</name>
<protein>
    <submittedName>
        <fullName evidence="2">WDR81</fullName>
    </submittedName>
</protein>
<dbReference type="SMART" id="SM00320">
    <property type="entry name" value="WD40"/>
    <property type="match status" value="6"/>
</dbReference>
<dbReference type="SUPFAM" id="SSF81837">
    <property type="entry name" value="BEACH domain"/>
    <property type="match status" value="1"/>
</dbReference>
<dbReference type="GO" id="GO:0035973">
    <property type="term" value="P:aggrephagy"/>
    <property type="evidence" value="ECO:0007669"/>
    <property type="project" value="TreeGrafter"/>
</dbReference>
<dbReference type="PANTHER" id="PTHR44662:SF1">
    <property type="entry name" value="WD REPEAT-CONTAINING PROTEIN 81"/>
    <property type="match status" value="1"/>
</dbReference>
<evidence type="ECO:0000313" key="2">
    <source>
        <dbReference type="EMBL" id="CAF2769934.1"/>
    </source>
</evidence>
<dbReference type="InterPro" id="IPR015943">
    <property type="entry name" value="WD40/YVTN_repeat-like_dom_sf"/>
</dbReference>
<dbReference type="InterPro" id="IPR036322">
    <property type="entry name" value="WD40_repeat_dom_sf"/>
</dbReference>
<dbReference type="EMBL" id="HG994580">
    <property type="protein sequence ID" value="CAF2769934.1"/>
    <property type="molecule type" value="Genomic_DNA"/>
</dbReference>
<dbReference type="InterPro" id="IPR016024">
    <property type="entry name" value="ARM-type_fold"/>
</dbReference>
<dbReference type="SUPFAM" id="SSF48371">
    <property type="entry name" value="ARM repeat"/>
    <property type="match status" value="1"/>
</dbReference>
<dbReference type="Gene3D" id="1.10.1540.10">
    <property type="entry name" value="BEACH domain"/>
    <property type="match status" value="1"/>
</dbReference>
<dbReference type="Gene3D" id="2.130.10.10">
    <property type="entry name" value="YVTN repeat-like/Quinoprotein amine dehydrogenase"/>
    <property type="match status" value="2"/>
</dbReference>
<dbReference type="CDD" id="cd06071">
    <property type="entry name" value="Beach"/>
    <property type="match status" value="1"/>
</dbReference>
<dbReference type="SMART" id="SM01026">
    <property type="entry name" value="Beach"/>
    <property type="match status" value="1"/>
</dbReference>
<gene>
    <name evidence="2" type="ORF">LSAA_705</name>
</gene>
<dbReference type="PROSITE" id="PS50294">
    <property type="entry name" value="WD_REPEATS_REGION"/>
    <property type="match status" value="2"/>
</dbReference>
<dbReference type="Pfam" id="PF00400">
    <property type="entry name" value="WD40"/>
    <property type="match status" value="3"/>
</dbReference>
<dbReference type="InterPro" id="IPR052651">
    <property type="entry name" value="WDR81"/>
</dbReference>
<evidence type="ECO:0000256" key="1">
    <source>
        <dbReference type="ARBA" id="ARBA00022574"/>
    </source>
</evidence>
<dbReference type="InterPro" id="IPR036372">
    <property type="entry name" value="BEACH_dom_sf"/>
</dbReference>
<dbReference type="Proteomes" id="UP000675881">
    <property type="component" value="Chromosome 1"/>
</dbReference>
<accession>A0A7R8CCD1</accession>
<dbReference type="PROSITE" id="PS50082">
    <property type="entry name" value="WD_REPEATS_2"/>
    <property type="match status" value="2"/>
</dbReference>
<proteinExistence type="predicted"/>
<organism evidence="2 3">
    <name type="scientific">Lepeophtheirus salmonis</name>
    <name type="common">Salmon louse</name>
    <name type="synonym">Caligus salmonis</name>
    <dbReference type="NCBI Taxonomy" id="72036"/>
    <lineage>
        <taxon>Eukaryota</taxon>
        <taxon>Metazoa</taxon>
        <taxon>Ecdysozoa</taxon>
        <taxon>Arthropoda</taxon>
        <taxon>Crustacea</taxon>
        <taxon>Multicrustacea</taxon>
        <taxon>Hexanauplia</taxon>
        <taxon>Copepoda</taxon>
        <taxon>Siphonostomatoida</taxon>
        <taxon>Caligidae</taxon>
        <taxon>Lepeophtheirus</taxon>
    </lineage>
</organism>